<sequence length="146" mass="15869">MTQYARACLATQDAVPQREVGERLLLDFLPAHTRRVLNPGCGDGRLLAPVRSRFRHAEGMALDASETMFDAARVRFAGQAGVRVAHHGLNDPLPDLGIFDAVVSGFAIHPPARRAQADALQADLCLPGTGRSDFLHLEHVPRVNET</sequence>
<proteinExistence type="predicted"/>
<accession>A0ABM8ACK4</accession>
<feature type="domain" description="Methyltransferase" evidence="1">
    <location>
        <begin position="36"/>
        <end position="115"/>
    </location>
</feature>
<dbReference type="SUPFAM" id="SSF53335">
    <property type="entry name" value="S-adenosyl-L-methionine-dependent methyltransferases"/>
    <property type="match status" value="1"/>
</dbReference>
<dbReference type="InterPro" id="IPR041698">
    <property type="entry name" value="Methyltransf_25"/>
</dbReference>
<reference evidence="2" key="1">
    <citation type="submission" date="2022-07" db="EMBL/GenBank/DDBJ databases">
        <title>Complete Genome Sequence of the Radioresistant Bacterium Deinococcus aetherius ST0316, Isolated from the Air Dust collected in Lower Stratosphere above Japan.</title>
        <authorList>
            <person name="Satoh K."/>
            <person name="Hagiwara K."/>
            <person name="Katsumata K."/>
            <person name="Kubo A."/>
            <person name="Yokobori S."/>
            <person name="Yamagishi A."/>
            <person name="Oono Y."/>
            <person name="Narumi I."/>
        </authorList>
    </citation>
    <scope>NUCLEOTIDE SEQUENCE</scope>
    <source>
        <strain evidence="2">ST0316</strain>
    </source>
</reference>
<dbReference type="Pfam" id="PF13649">
    <property type="entry name" value="Methyltransf_25"/>
    <property type="match status" value="1"/>
</dbReference>
<evidence type="ECO:0000259" key="1">
    <source>
        <dbReference type="Pfam" id="PF13649"/>
    </source>
</evidence>
<dbReference type="Gene3D" id="3.40.50.150">
    <property type="entry name" value="Vaccinia Virus protein VP39"/>
    <property type="match status" value="1"/>
</dbReference>
<name>A0ABM8ACK4_9DEIO</name>
<evidence type="ECO:0000313" key="2">
    <source>
        <dbReference type="EMBL" id="BDP41362.1"/>
    </source>
</evidence>
<dbReference type="CDD" id="cd02440">
    <property type="entry name" value="AdoMet_MTases"/>
    <property type="match status" value="1"/>
</dbReference>
<protein>
    <recommendedName>
        <fullName evidence="1">Methyltransferase domain-containing protein</fullName>
    </recommendedName>
</protein>
<organism evidence="2 3">
    <name type="scientific">Deinococcus aetherius</name>
    <dbReference type="NCBI Taxonomy" id="200252"/>
    <lineage>
        <taxon>Bacteria</taxon>
        <taxon>Thermotogati</taxon>
        <taxon>Deinococcota</taxon>
        <taxon>Deinococci</taxon>
        <taxon>Deinococcales</taxon>
        <taxon>Deinococcaceae</taxon>
        <taxon>Deinococcus</taxon>
    </lineage>
</organism>
<keyword evidence="3" id="KW-1185">Reference proteome</keyword>
<gene>
    <name evidence="2" type="ORF">DAETH_13310</name>
</gene>
<dbReference type="Proteomes" id="UP001064971">
    <property type="component" value="Chromosome"/>
</dbReference>
<dbReference type="EMBL" id="AP026560">
    <property type="protein sequence ID" value="BDP41362.1"/>
    <property type="molecule type" value="Genomic_DNA"/>
</dbReference>
<dbReference type="RefSeq" id="WP_264777134.1">
    <property type="nucleotide sequence ID" value="NZ_AP026560.1"/>
</dbReference>
<dbReference type="InterPro" id="IPR029063">
    <property type="entry name" value="SAM-dependent_MTases_sf"/>
</dbReference>
<evidence type="ECO:0000313" key="3">
    <source>
        <dbReference type="Proteomes" id="UP001064971"/>
    </source>
</evidence>